<comment type="caution">
    <text evidence="1">The sequence shown here is derived from an EMBL/GenBank/DDBJ whole genome shotgun (WGS) entry which is preliminary data.</text>
</comment>
<dbReference type="Proteomes" id="UP000444721">
    <property type="component" value="Unassembled WGS sequence"/>
</dbReference>
<dbReference type="GeneID" id="68108165"/>
<accession>A0A6A5BZN8</accession>
<dbReference type="VEuPathDB" id="AmoebaDB:FDP41_000947"/>
<evidence type="ECO:0000313" key="1">
    <source>
        <dbReference type="EMBL" id="KAF0979794.1"/>
    </source>
</evidence>
<proteinExistence type="predicted"/>
<gene>
    <name evidence="1" type="ORF">FDP41_000947</name>
</gene>
<sequence>MDHNLPQSYLDLTSELLQEIFNIYIDENRLYTYSFVRIQGFENGIGQNNNVLSTTSTTTVSYQVAISKPTKEKPIPSIVYNIRVDFKIPSHKILKQLSSLPFIQHVQFLVEHRKEPFELCLLIEEGVLTDSKEAIKKEFDLISLIDQFMGKELTLQKSSLK</sequence>
<dbReference type="VEuPathDB" id="AmoebaDB:NF0109070"/>
<dbReference type="RefSeq" id="XP_044564507.1">
    <property type="nucleotide sequence ID" value="XM_044713431.1"/>
</dbReference>
<dbReference type="AlphaFoldDB" id="A0A6A5BZN8"/>
<dbReference type="EMBL" id="VFQX01000022">
    <property type="protein sequence ID" value="KAF0979794.1"/>
    <property type="molecule type" value="Genomic_DNA"/>
</dbReference>
<evidence type="ECO:0000313" key="2">
    <source>
        <dbReference type="Proteomes" id="UP000444721"/>
    </source>
</evidence>
<keyword evidence="2" id="KW-1185">Reference proteome</keyword>
<reference evidence="1 2" key="1">
    <citation type="journal article" date="2019" name="Sci. Rep.">
        <title>Nanopore sequencing improves the draft genome of the human pathogenic amoeba Naegleria fowleri.</title>
        <authorList>
            <person name="Liechti N."/>
            <person name="Schurch N."/>
            <person name="Bruggmann R."/>
            <person name="Wittwer M."/>
        </authorList>
    </citation>
    <scope>NUCLEOTIDE SEQUENCE [LARGE SCALE GENOMIC DNA]</scope>
    <source>
        <strain evidence="1 2">ATCC 30894</strain>
    </source>
</reference>
<name>A0A6A5BZN8_NAEFO</name>
<dbReference type="OMA" id="HRKEPFE"/>
<protein>
    <submittedName>
        <fullName evidence="1">Uncharacterized protein</fullName>
    </submittedName>
</protein>
<dbReference type="OrthoDB" id="10260919at2759"/>
<organism evidence="1 2">
    <name type="scientific">Naegleria fowleri</name>
    <name type="common">Brain eating amoeba</name>
    <dbReference type="NCBI Taxonomy" id="5763"/>
    <lineage>
        <taxon>Eukaryota</taxon>
        <taxon>Discoba</taxon>
        <taxon>Heterolobosea</taxon>
        <taxon>Tetramitia</taxon>
        <taxon>Eutetramitia</taxon>
        <taxon>Vahlkampfiidae</taxon>
        <taxon>Naegleria</taxon>
    </lineage>
</organism>